<evidence type="ECO:0000256" key="1">
    <source>
        <dbReference type="SAM" id="Phobius"/>
    </source>
</evidence>
<dbReference type="SUPFAM" id="SSF52540">
    <property type="entry name" value="P-loop containing nucleoside triphosphate hydrolases"/>
    <property type="match status" value="1"/>
</dbReference>
<keyword evidence="1" id="KW-0472">Membrane</keyword>
<protein>
    <submittedName>
        <fullName evidence="2">Uncharacterized protein</fullName>
    </submittedName>
</protein>
<dbReference type="Gene3D" id="3.40.50.300">
    <property type="entry name" value="P-loop containing nucleotide triphosphate hydrolases"/>
    <property type="match status" value="1"/>
</dbReference>
<dbReference type="CDD" id="cd00882">
    <property type="entry name" value="Ras_like_GTPase"/>
    <property type="match status" value="1"/>
</dbReference>
<gene>
    <name evidence="3" type="ORF">OKA104_LOCUS22805</name>
    <name evidence="2" type="ORF">VCS650_LOCUS38132</name>
</gene>
<keyword evidence="1" id="KW-0812">Transmembrane</keyword>
<proteinExistence type="predicted"/>
<keyword evidence="1" id="KW-1133">Transmembrane helix</keyword>
<organism evidence="2 4">
    <name type="scientific">Adineta steineri</name>
    <dbReference type="NCBI Taxonomy" id="433720"/>
    <lineage>
        <taxon>Eukaryota</taxon>
        <taxon>Metazoa</taxon>
        <taxon>Spiralia</taxon>
        <taxon>Gnathifera</taxon>
        <taxon>Rotifera</taxon>
        <taxon>Eurotatoria</taxon>
        <taxon>Bdelloidea</taxon>
        <taxon>Adinetida</taxon>
        <taxon>Adinetidae</taxon>
        <taxon>Adineta</taxon>
    </lineage>
</organism>
<dbReference type="AlphaFoldDB" id="A0A815MVL5"/>
<dbReference type="EMBL" id="CAJNON010001103">
    <property type="protein sequence ID" value="CAF1428229.1"/>
    <property type="molecule type" value="Genomic_DNA"/>
</dbReference>
<accession>A0A815MVL5</accession>
<name>A0A815MVL5_9BILA</name>
<comment type="caution">
    <text evidence="2">The sequence shown here is derived from an EMBL/GenBank/DDBJ whole genome shotgun (WGS) entry which is preliminary data.</text>
</comment>
<dbReference type="Proteomes" id="UP000663891">
    <property type="component" value="Unassembled WGS sequence"/>
</dbReference>
<reference evidence="2" key="1">
    <citation type="submission" date="2021-02" db="EMBL/GenBank/DDBJ databases">
        <authorList>
            <person name="Nowell W R."/>
        </authorList>
    </citation>
    <scope>NUCLEOTIDE SEQUENCE</scope>
</reference>
<dbReference type="InterPro" id="IPR027417">
    <property type="entry name" value="P-loop_NTPase"/>
</dbReference>
<sequence>MEFRLIHLESQLDTFRTRLGMTSLDLFDELLINQVTNLCADLRELVVQMKDKHEEMKYRSVDVRTCLSKYKKGMRDFHLICHILIHVIEKLEMNDSDITVDISESLQEYLKQKYDMNRLKMLLEEENIYAIDQILRDIAFRRQCLSSYLETIRSLLQNKPEQNTSFDKYIHKAEKRLVTISDVDSDLNCLRGNLRAIERCIDKYINLLRDGKLRENDHDNSEQYNHIQDIPCFTYIELMEKLCVGIDKLEIKTTFPTTDQLMKTWQDDHGTDDQFKPKIIELFQAVELDLTELFKDQKSTYSIPYKVGLIGHGSVGKSALAIELANAKQHSAMIDTARSTFGYLQFDTLTYQHPRTRRPIPFTFVDIEGAIDAGESLSAGNYLELITRADCDVYIIVFAGLFSAHNRTCRQHIEKFLLRKCLLVRNKADVLFNDIFNEETATDYKKETATDYDVKKALEQTRSLSKVTFDDKRLTDEIYLTAVRCKNNSKDASWAHFDLEKLKEKLIHLSVMDIRLTRMCQLAILTSKAVINTCFRRGYVISKTRWKWFAAGASLIPFLDELPNFFGREEIRQAFGVHDRSAIKNMFRGTKDSLEEYLTMKNVTLPKNILESGYFEYLESDRSEDKDIYDEASSIYQNTRKSSTVKKNGQWTRHGTKVCTVLTAIGTSVDDILRSVIPAGTVGLRVVSVAGIVVGVALAPVFALWAAYSSGKRMTEHLHRLCNDLFVILSLFAVNQCNEHGKKTQTLTFSSVFQETSSDEDE</sequence>
<dbReference type="EMBL" id="CAJOAY010001688">
    <property type="protein sequence ID" value="CAF3874728.1"/>
    <property type="molecule type" value="Genomic_DNA"/>
</dbReference>
<dbReference type="Proteomes" id="UP000663881">
    <property type="component" value="Unassembled WGS sequence"/>
</dbReference>
<evidence type="ECO:0000313" key="3">
    <source>
        <dbReference type="EMBL" id="CAF3874728.1"/>
    </source>
</evidence>
<evidence type="ECO:0000313" key="4">
    <source>
        <dbReference type="Proteomes" id="UP000663891"/>
    </source>
</evidence>
<feature type="transmembrane region" description="Helical" evidence="1">
    <location>
        <begin position="682"/>
        <end position="708"/>
    </location>
</feature>
<evidence type="ECO:0000313" key="2">
    <source>
        <dbReference type="EMBL" id="CAF1428229.1"/>
    </source>
</evidence>
<dbReference type="OrthoDB" id="9996380at2759"/>